<dbReference type="AlphaFoldDB" id="A0AAN8VV60"/>
<sequence length="209" mass="23666">MAFLRHQFPSSLLLKTLTARAFRSRSLLSLRRKKLLETQHCLLENLVNLEVDYESEEKASIVYSTLAVDEELQPDKVKRHMSVSNGKLSVGLYMVAIYYIWSTCNYSSRNVDYVGHGFKSIAHLMDLMHGNGWSTVDDRNFEEEHDGFLPIAYSKAIILDTCVGSTCSSTPVKKFEAVEARFLRASYSAFMDVLAIATKTMEEFSPGTK</sequence>
<comment type="similarity">
    <text evidence="1">Belongs to the CTAG/PCC1 family.</text>
</comment>
<dbReference type="PANTHER" id="PTHR31283:SF5">
    <property type="entry name" value="EKC_KEOPS COMPLEX SUBUNIT LAGE3"/>
    <property type="match status" value="1"/>
</dbReference>
<gene>
    <name evidence="2" type="ORF">RJ641_033696</name>
</gene>
<dbReference type="Gene3D" id="3.30.310.50">
    <property type="entry name" value="Alpha-D-phosphohexomutase, C-terminal domain"/>
    <property type="match status" value="2"/>
</dbReference>
<dbReference type="EMBL" id="JBAMMX010000007">
    <property type="protein sequence ID" value="KAK6936666.1"/>
    <property type="molecule type" value="Genomic_DNA"/>
</dbReference>
<organism evidence="2 3">
    <name type="scientific">Dillenia turbinata</name>
    <dbReference type="NCBI Taxonomy" id="194707"/>
    <lineage>
        <taxon>Eukaryota</taxon>
        <taxon>Viridiplantae</taxon>
        <taxon>Streptophyta</taxon>
        <taxon>Embryophyta</taxon>
        <taxon>Tracheophyta</taxon>
        <taxon>Spermatophyta</taxon>
        <taxon>Magnoliopsida</taxon>
        <taxon>eudicotyledons</taxon>
        <taxon>Gunneridae</taxon>
        <taxon>Pentapetalae</taxon>
        <taxon>Dilleniales</taxon>
        <taxon>Dilleniaceae</taxon>
        <taxon>Dillenia</taxon>
    </lineage>
</organism>
<comment type="caution">
    <text evidence="2">The sequence shown here is derived from an EMBL/GenBank/DDBJ whole genome shotgun (WGS) entry which is preliminary data.</text>
</comment>
<accession>A0AAN8VV60</accession>
<evidence type="ECO:0000256" key="1">
    <source>
        <dbReference type="ARBA" id="ARBA00007073"/>
    </source>
</evidence>
<dbReference type="Pfam" id="PF09341">
    <property type="entry name" value="Pcc1"/>
    <property type="match status" value="2"/>
</dbReference>
<keyword evidence="3" id="KW-1185">Reference proteome</keyword>
<protein>
    <submittedName>
        <fullName evidence="2">CTAG/Pcc1 family</fullName>
    </submittedName>
</protein>
<evidence type="ECO:0000313" key="3">
    <source>
        <dbReference type="Proteomes" id="UP001370490"/>
    </source>
</evidence>
<feature type="non-terminal residue" evidence="2">
    <location>
        <position position="209"/>
    </location>
</feature>
<dbReference type="GO" id="GO:0070525">
    <property type="term" value="P:tRNA threonylcarbamoyladenosine metabolic process"/>
    <property type="evidence" value="ECO:0007669"/>
    <property type="project" value="TreeGrafter"/>
</dbReference>
<evidence type="ECO:0000313" key="2">
    <source>
        <dbReference type="EMBL" id="KAK6936666.1"/>
    </source>
</evidence>
<dbReference type="Proteomes" id="UP001370490">
    <property type="component" value="Unassembled WGS sequence"/>
</dbReference>
<dbReference type="InterPro" id="IPR015419">
    <property type="entry name" value="CTAG/Pcc1"/>
</dbReference>
<dbReference type="PANTHER" id="PTHR31283">
    <property type="entry name" value="EKC/KEOPS COMPLEX SUBUNIT PCC1 FAMILY MEMBER"/>
    <property type="match status" value="1"/>
</dbReference>
<reference evidence="2 3" key="1">
    <citation type="submission" date="2023-12" db="EMBL/GenBank/DDBJ databases">
        <title>A high-quality genome assembly for Dillenia turbinata (Dilleniales).</title>
        <authorList>
            <person name="Chanderbali A."/>
        </authorList>
    </citation>
    <scope>NUCLEOTIDE SEQUENCE [LARGE SCALE GENOMIC DNA]</scope>
    <source>
        <strain evidence="2">LSX21</strain>
        <tissue evidence="2">Leaf</tissue>
    </source>
</reference>
<dbReference type="GO" id="GO:0000408">
    <property type="term" value="C:EKC/KEOPS complex"/>
    <property type="evidence" value="ECO:0007669"/>
    <property type="project" value="TreeGrafter"/>
</dbReference>
<name>A0AAN8VV60_9MAGN</name>
<proteinExistence type="inferred from homology"/>